<organism evidence="2 3">
    <name type="scientific">Candidatus Accumulibacter adjunctus</name>
    <dbReference type="NCBI Taxonomy" id="1454001"/>
    <lineage>
        <taxon>Bacteria</taxon>
        <taxon>Pseudomonadati</taxon>
        <taxon>Pseudomonadota</taxon>
        <taxon>Betaproteobacteria</taxon>
        <taxon>Candidatus Accumulibacter</taxon>
    </lineage>
</organism>
<dbReference type="EMBL" id="JFAX01000026">
    <property type="protein sequence ID" value="EXI65228.1"/>
    <property type="molecule type" value="Genomic_DNA"/>
</dbReference>
<dbReference type="Pfam" id="PF07963">
    <property type="entry name" value="N_methyl"/>
    <property type="match status" value="1"/>
</dbReference>
<accession>A0A011M6I7</accession>
<keyword evidence="1" id="KW-1133">Transmembrane helix</keyword>
<sequence>MNRLPSCARRSPGFTLTELAVVLVVVALVLGGLLSPLATQMDVRMTAETRKDLADIKEALLGFAVINGRFPCPADATIASGVAGAGLEAAHDAGGDCPNGSGVVPWVTLGVRETDAWGQRYSYRVTPAFAQRVSPPRNAAFDLSTPGTLDVRSAAVGGTMVAGGLPVVFVSHGGNGRGGYNREGAQLPIGEVPDEIDNQLTNAGTAMANTIFVSQARNPGSGFDDEVAWVPRAILVSRMIGVGKLP</sequence>
<keyword evidence="1" id="KW-0472">Membrane</keyword>
<proteinExistence type="predicted"/>
<evidence type="ECO:0000256" key="1">
    <source>
        <dbReference type="SAM" id="Phobius"/>
    </source>
</evidence>
<dbReference type="InterPro" id="IPR045584">
    <property type="entry name" value="Pilin-like"/>
</dbReference>
<comment type="caution">
    <text evidence="2">The sequence shown here is derived from an EMBL/GenBank/DDBJ whole genome shotgun (WGS) entry which is preliminary data.</text>
</comment>
<keyword evidence="3" id="KW-1185">Reference proteome</keyword>
<name>A0A011M6I7_9PROT</name>
<dbReference type="PATRIC" id="fig|1454001.3.peg.3433"/>
<dbReference type="STRING" id="1454001.AW08_03391"/>
<keyword evidence="1" id="KW-0812">Transmembrane</keyword>
<reference evidence="2" key="1">
    <citation type="submission" date="2014-02" db="EMBL/GenBank/DDBJ databases">
        <title>Expanding our view of genomic diversity in Candidatus Accumulibacter clades.</title>
        <authorList>
            <person name="Skennerton C.T."/>
            <person name="Barr J.J."/>
            <person name="Slater F.R."/>
            <person name="Bond P.L."/>
            <person name="Tyson G.W."/>
        </authorList>
    </citation>
    <scope>NUCLEOTIDE SEQUENCE [LARGE SCALE GENOMIC DNA]</scope>
</reference>
<dbReference type="NCBIfam" id="TIGR02532">
    <property type="entry name" value="IV_pilin_GFxxxE"/>
    <property type="match status" value="1"/>
</dbReference>
<dbReference type="AlphaFoldDB" id="A0A011M6I7"/>
<protein>
    <submittedName>
        <fullName evidence="2">Type II secretion system protein G</fullName>
    </submittedName>
</protein>
<feature type="transmembrane region" description="Helical" evidence="1">
    <location>
        <begin position="20"/>
        <end position="38"/>
    </location>
</feature>
<evidence type="ECO:0000313" key="3">
    <source>
        <dbReference type="Proteomes" id="UP000020218"/>
    </source>
</evidence>
<gene>
    <name evidence="2" type="ORF">AW08_03391</name>
</gene>
<dbReference type="InterPro" id="IPR012902">
    <property type="entry name" value="N_methyl_site"/>
</dbReference>
<evidence type="ECO:0000313" key="2">
    <source>
        <dbReference type="EMBL" id="EXI65228.1"/>
    </source>
</evidence>
<dbReference type="Proteomes" id="UP000020218">
    <property type="component" value="Unassembled WGS sequence"/>
</dbReference>
<dbReference type="SUPFAM" id="SSF54523">
    <property type="entry name" value="Pili subunits"/>
    <property type="match status" value="1"/>
</dbReference>